<evidence type="ECO:0000313" key="3">
    <source>
        <dbReference type="EMBL" id="TFE83027.1"/>
    </source>
</evidence>
<feature type="domain" description="NAD-dependent epimerase/dehydratase" evidence="2">
    <location>
        <begin position="4"/>
        <end position="226"/>
    </location>
</feature>
<dbReference type="InterPro" id="IPR001509">
    <property type="entry name" value="Epimerase_deHydtase"/>
</dbReference>
<protein>
    <submittedName>
        <fullName evidence="3">UDP-glucose 4-epimerase</fullName>
    </submittedName>
</protein>
<accession>A0A4Y8PQI3</accession>
<dbReference type="RefSeq" id="WP_134757554.1">
    <property type="nucleotide sequence ID" value="NZ_MYFO02000002.1"/>
</dbReference>
<name>A0A4Y8PQI3_9BACL</name>
<comment type="caution">
    <text evidence="3">The sequence shown here is derived from an EMBL/GenBank/DDBJ whole genome shotgun (WGS) entry which is preliminary data.</text>
</comment>
<dbReference type="AlphaFoldDB" id="A0A4Y8PQI3"/>
<reference evidence="3 4" key="1">
    <citation type="submission" date="2017-03" db="EMBL/GenBank/DDBJ databases">
        <title>Isolation of Levoglucosan Utilizing Bacteria.</title>
        <authorList>
            <person name="Arya A.S."/>
        </authorList>
    </citation>
    <scope>NUCLEOTIDE SEQUENCE [LARGE SCALE GENOMIC DNA]</scope>
    <source>
        <strain evidence="3 4">MEC069</strain>
    </source>
</reference>
<dbReference type="Proteomes" id="UP000298246">
    <property type="component" value="Unassembled WGS sequence"/>
</dbReference>
<comment type="similarity">
    <text evidence="1">Belongs to the NAD(P)-dependent epimerase/dehydratase family.</text>
</comment>
<evidence type="ECO:0000256" key="1">
    <source>
        <dbReference type="ARBA" id="ARBA00007637"/>
    </source>
</evidence>
<sequence length="305" mass="32712">MKAIVTGGAGFIGSHLAEALLARGADTCVIDNLSTGARRHVPAGAAFHELDIRNEQALRRCFAAIRPDVVFHLAAQADVQRSIKEPSYDAAVNLLGTAHVLEAARHVGVRKIIFASTSGVYGNLERERLSENDPVAPISFYAQSKAAAEAHIRLFHELHDLPYTILRYANVYGPRQTPKGEGGVVALFMSRILSGQPLRVFGDGEQTRDFIFVEDIVTANLAAIDCGDQTTLHISTAASTSVNALTAALGAIHGTPLAVEHLPARAGDIRHSCLDNQLALALLGWQPATSIGEGLRRTYEREVLA</sequence>
<dbReference type="Pfam" id="PF01370">
    <property type="entry name" value="Epimerase"/>
    <property type="match status" value="1"/>
</dbReference>
<dbReference type="Gene3D" id="3.40.50.720">
    <property type="entry name" value="NAD(P)-binding Rossmann-like Domain"/>
    <property type="match status" value="1"/>
</dbReference>
<dbReference type="InterPro" id="IPR036291">
    <property type="entry name" value="NAD(P)-bd_dom_sf"/>
</dbReference>
<proteinExistence type="inferred from homology"/>
<organism evidence="3 4">
    <name type="scientific">Paenibacillus athensensis</name>
    <dbReference type="NCBI Taxonomy" id="1967502"/>
    <lineage>
        <taxon>Bacteria</taxon>
        <taxon>Bacillati</taxon>
        <taxon>Bacillota</taxon>
        <taxon>Bacilli</taxon>
        <taxon>Bacillales</taxon>
        <taxon>Paenibacillaceae</taxon>
        <taxon>Paenibacillus</taxon>
    </lineage>
</organism>
<gene>
    <name evidence="3" type="ORF">B5M42_24015</name>
</gene>
<keyword evidence="4" id="KW-1185">Reference proteome</keyword>
<evidence type="ECO:0000259" key="2">
    <source>
        <dbReference type="Pfam" id="PF01370"/>
    </source>
</evidence>
<dbReference type="PANTHER" id="PTHR43000">
    <property type="entry name" value="DTDP-D-GLUCOSE 4,6-DEHYDRATASE-RELATED"/>
    <property type="match status" value="1"/>
</dbReference>
<dbReference type="Gene3D" id="3.90.25.10">
    <property type="entry name" value="UDP-galactose 4-epimerase, domain 1"/>
    <property type="match status" value="1"/>
</dbReference>
<dbReference type="OrthoDB" id="9771073at2"/>
<evidence type="ECO:0000313" key="4">
    <source>
        <dbReference type="Proteomes" id="UP000298246"/>
    </source>
</evidence>
<dbReference type="EMBL" id="MYFO01000060">
    <property type="protein sequence ID" value="TFE83027.1"/>
    <property type="molecule type" value="Genomic_DNA"/>
</dbReference>
<dbReference type="SUPFAM" id="SSF51735">
    <property type="entry name" value="NAD(P)-binding Rossmann-fold domains"/>
    <property type="match status" value="1"/>
</dbReference>